<evidence type="ECO:0000256" key="5">
    <source>
        <dbReference type="ARBA" id="ARBA00022771"/>
    </source>
</evidence>
<evidence type="ECO:0000256" key="3">
    <source>
        <dbReference type="ARBA" id="ARBA00022723"/>
    </source>
</evidence>
<dbReference type="GO" id="GO:0006357">
    <property type="term" value="P:regulation of transcription by RNA polymerase II"/>
    <property type="evidence" value="ECO:0007669"/>
    <property type="project" value="UniProtKB-ARBA"/>
</dbReference>
<keyword evidence="3" id="KW-0479">Metal-binding</keyword>
<evidence type="ECO:0000256" key="10">
    <source>
        <dbReference type="ARBA" id="ARBA00023242"/>
    </source>
</evidence>
<dbReference type="Pfam" id="PF13912">
    <property type="entry name" value="zf-C2H2_6"/>
    <property type="match status" value="1"/>
</dbReference>
<keyword evidence="6" id="KW-0862">Zinc</keyword>
<keyword evidence="7" id="KW-0805">Transcription regulation</keyword>
<dbReference type="SMART" id="SM00355">
    <property type="entry name" value="ZnF_C2H2"/>
    <property type="match status" value="14"/>
</dbReference>
<evidence type="ECO:0000259" key="14">
    <source>
        <dbReference type="PROSITE" id="PS50157"/>
    </source>
</evidence>
<comment type="subcellular location">
    <subcellularLocation>
        <location evidence="1">Nucleus</location>
    </subcellularLocation>
</comment>
<dbReference type="InterPro" id="IPR050826">
    <property type="entry name" value="Krueppel_C2H2_ZnFinger"/>
</dbReference>
<feature type="domain" description="C2H2-type" evidence="14">
    <location>
        <begin position="252"/>
        <end position="280"/>
    </location>
</feature>
<evidence type="ECO:0000256" key="9">
    <source>
        <dbReference type="ARBA" id="ARBA00023163"/>
    </source>
</evidence>
<dbReference type="Gene3D" id="3.30.160.60">
    <property type="entry name" value="Classic Zinc Finger"/>
    <property type="match status" value="10"/>
</dbReference>
<sequence>MMLRDDVESMMQELCMKLHSIGVESLLVTVDLADNPHVSVKGSENGIKFLTDLKDVAFMFAQFCQGIHQASATKNKTVTVETEILTTKDSAIDFDHEKMILEESSKYIPPCKSVEYLAQNRIGVDVNSNVDQFENDLKVQSKDENSSTQVIIVSKIQRSRGKSCSIETKKCKQSKIPAEEQRKAVKIVKGTRKKKVKSQPAEVHLDVPDESRKIPSCPQCQREFCSFFSLRKHLLKVCKIEPGLVDEMLPKSTCSICGDSFSNVNHLHLHVRLEHRADPTDFHVKRLDVQKEFEIIRARPEKDYERFVCHLCKKILHRRRRMERHIVDEHSKEYTCKKCGIMCTSLAQVRKHSASHLNAAEDIPLNRTEGSGEDIKALRRTEGSGEPHEVRCNQCGKSFSDKPHLKRHLLSHEKKYVKLHSCSVCGKSLQSKRALENHMKVHNPEYPCTFEGCDEQFSTDYHRQVHMKSHYSKEVMCTYCGKVCKSRGALNHHEKTIHTDIRPHVCQVCGEKFKTKDVLERHARRHNDPKHYMCEICGKGFTQISTLNYHKSVHSGIRRHKCSLCDASFKKVISLQVHKLRTNHFAEGESIEDLKYDECKVCGKKFLGTGEKGIKPHMRIHSGERPFSCTICSKSFSDLSNLRYHTKLHQDYRPFKCTLCGKEFTRNRELNKHMNAHQTSQNKLEQVTSAAIISLASENSEEERSIRSEHGHHQQQQQISTVELILAPMDHSDSQSLDQTLYLPDMMAM</sequence>
<dbReference type="FunFam" id="3.30.160.60:FF:000340">
    <property type="entry name" value="zinc finger protein 473 isoform X1"/>
    <property type="match status" value="1"/>
</dbReference>
<evidence type="ECO:0000256" key="2">
    <source>
        <dbReference type="ARBA" id="ARBA00006991"/>
    </source>
</evidence>
<dbReference type="AlphaFoldDB" id="A0ABD3WW56"/>
<evidence type="ECO:0000256" key="13">
    <source>
        <dbReference type="SAM" id="MobiDB-lite"/>
    </source>
</evidence>
<keyword evidence="9" id="KW-0804">Transcription</keyword>
<feature type="domain" description="C2H2-type" evidence="14">
    <location>
        <begin position="390"/>
        <end position="417"/>
    </location>
</feature>
<feature type="domain" description="C2H2-type" evidence="14">
    <location>
        <begin position="504"/>
        <end position="531"/>
    </location>
</feature>
<feature type="region of interest" description="Disordered" evidence="13">
    <location>
        <begin position="698"/>
        <end position="718"/>
    </location>
</feature>
<dbReference type="PROSITE" id="PS00028">
    <property type="entry name" value="ZINC_FINGER_C2H2_1"/>
    <property type="match status" value="11"/>
</dbReference>
<comment type="caution">
    <text evidence="15">The sequence shown here is derived from an EMBL/GenBank/DDBJ whole genome shotgun (WGS) entry which is preliminary data.</text>
</comment>
<evidence type="ECO:0000256" key="11">
    <source>
        <dbReference type="ARBA" id="ARBA00068876"/>
    </source>
</evidence>
<dbReference type="GO" id="GO:0008270">
    <property type="term" value="F:zinc ion binding"/>
    <property type="evidence" value="ECO:0007669"/>
    <property type="project" value="UniProtKB-KW"/>
</dbReference>
<evidence type="ECO:0000256" key="8">
    <source>
        <dbReference type="ARBA" id="ARBA00023125"/>
    </source>
</evidence>
<dbReference type="FunFam" id="3.30.160.60:FF:001156">
    <property type="entry name" value="Zinc finger protein 407"/>
    <property type="match status" value="1"/>
</dbReference>
<accession>A0ABD3WW56</accession>
<evidence type="ECO:0000256" key="7">
    <source>
        <dbReference type="ARBA" id="ARBA00023015"/>
    </source>
</evidence>
<dbReference type="GO" id="GO:0005634">
    <property type="term" value="C:nucleus"/>
    <property type="evidence" value="ECO:0007669"/>
    <property type="project" value="UniProtKB-SubCell"/>
</dbReference>
<dbReference type="InterPro" id="IPR036236">
    <property type="entry name" value="Znf_C2H2_sf"/>
</dbReference>
<evidence type="ECO:0000313" key="15">
    <source>
        <dbReference type="EMBL" id="KAL3877740.1"/>
    </source>
</evidence>
<feature type="domain" description="C2H2-type" evidence="14">
    <location>
        <begin position="307"/>
        <end position="335"/>
    </location>
</feature>
<comment type="similarity">
    <text evidence="2">Belongs to the krueppel C2H2-type zinc-finger protein family.</text>
</comment>
<feature type="domain" description="C2H2-type" evidence="14">
    <location>
        <begin position="655"/>
        <end position="682"/>
    </location>
</feature>
<gene>
    <name evidence="15" type="ORF">ACJMK2_035403</name>
</gene>
<dbReference type="PROSITE" id="PS50157">
    <property type="entry name" value="ZINC_FINGER_C2H2_2"/>
    <property type="match status" value="12"/>
</dbReference>
<proteinExistence type="inferred from homology"/>
<protein>
    <recommendedName>
        <fullName evidence="11">Zinc finger protein 865</fullName>
    </recommendedName>
</protein>
<evidence type="ECO:0000256" key="6">
    <source>
        <dbReference type="ARBA" id="ARBA00022833"/>
    </source>
</evidence>
<reference evidence="15 16" key="1">
    <citation type="submission" date="2024-11" db="EMBL/GenBank/DDBJ databases">
        <title>Chromosome-level genome assembly of the freshwater bivalve Anodonta woodiana.</title>
        <authorList>
            <person name="Chen X."/>
        </authorList>
    </citation>
    <scope>NUCLEOTIDE SEQUENCE [LARGE SCALE GENOMIC DNA]</scope>
    <source>
        <strain evidence="15">MN2024</strain>
        <tissue evidence="15">Gills</tissue>
    </source>
</reference>
<evidence type="ECO:0000256" key="1">
    <source>
        <dbReference type="ARBA" id="ARBA00004123"/>
    </source>
</evidence>
<dbReference type="FunFam" id="3.30.160.60:FF:001289">
    <property type="entry name" value="Zinc finger protein 574"/>
    <property type="match status" value="1"/>
</dbReference>
<evidence type="ECO:0000256" key="12">
    <source>
        <dbReference type="PROSITE-ProRule" id="PRU00042"/>
    </source>
</evidence>
<feature type="domain" description="C2H2-type" evidence="14">
    <location>
        <begin position="420"/>
        <end position="447"/>
    </location>
</feature>
<dbReference type="FunFam" id="3.30.160.60:FF:000145">
    <property type="entry name" value="Zinc finger protein 574"/>
    <property type="match status" value="1"/>
</dbReference>
<dbReference type="GO" id="GO:0003677">
    <property type="term" value="F:DNA binding"/>
    <property type="evidence" value="ECO:0007669"/>
    <property type="project" value="UniProtKB-KW"/>
</dbReference>
<dbReference type="Proteomes" id="UP001634394">
    <property type="component" value="Unassembled WGS sequence"/>
</dbReference>
<keyword evidence="4" id="KW-0677">Repeat</keyword>
<feature type="domain" description="C2H2-type" evidence="14">
    <location>
        <begin position="446"/>
        <end position="475"/>
    </location>
</feature>
<feature type="domain" description="C2H2-type" evidence="14">
    <location>
        <begin position="560"/>
        <end position="589"/>
    </location>
</feature>
<dbReference type="EMBL" id="JBJQND010000005">
    <property type="protein sequence ID" value="KAL3877740.1"/>
    <property type="molecule type" value="Genomic_DNA"/>
</dbReference>
<keyword evidence="10" id="KW-0539">Nucleus</keyword>
<keyword evidence="8" id="KW-0238">DNA-binding</keyword>
<evidence type="ECO:0000313" key="16">
    <source>
        <dbReference type="Proteomes" id="UP001634394"/>
    </source>
</evidence>
<feature type="domain" description="C2H2-type" evidence="14">
    <location>
        <begin position="532"/>
        <end position="559"/>
    </location>
</feature>
<keyword evidence="5 12" id="KW-0863">Zinc-finger</keyword>
<feature type="compositionally biased region" description="Basic and acidic residues" evidence="13">
    <location>
        <begin position="702"/>
        <end position="712"/>
    </location>
</feature>
<evidence type="ECO:0000256" key="4">
    <source>
        <dbReference type="ARBA" id="ARBA00022737"/>
    </source>
</evidence>
<organism evidence="15 16">
    <name type="scientific">Sinanodonta woodiana</name>
    <name type="common">Chinese pond mussel</name>
    <name type="synonym">Anodonta woodiana</name>
    <dbReference type="NCBI Taxonomy" id="1069815"/>
    <lineage>
        <taxon>Eukaryota</taxon>
        <taxon>Metazoa</taxon>
        <taxon>Spiralia</taxon>
        <taxon>Lophotrochozoa</taxon>
        <taxon>Mollusca</taxon>
        <taxon>Bivalvia</taxon>
        <taxon>Autobranchia</taxon>
        <taxon>Heteroconchia</taxon>
        <taxon>Palaeoheterodonta</taxon>
        <taxon>Unionida</taxon>
        <taxon>Unionoidea</taxon>
        <taxon>Unionidae</taxon>
        <taxon>Unioninae</taxon>
        <taxon>Sinanodonta</taxon>
    </lineage>
</organism>
<keyword evidence="16" id="KW-1185">Reference proteome</keyword>
<dbReference type="InterPro" id="IPR013087">
    <property type="entry name" value="Znf_C2H2_type"/>
</dbReference>
<dbReference type="FunFam" id="3.30.160.60:FF:000100">
    <property type="entry name" value="Zinc finger 45-like"/>
    <property type="match status" value="1"/>
</dbReference>
<name>A0ABD3WW56_SINWO</name>
<dbReference type="SUPFAM" id="SSF57667">
    <property type="entry name" value="beta-beta-alpha zinc fingers"/>
    <property type="match status" value="5"/>
</dbReference>
<feature type="domain" description="C2H2-type" evidence="14">
    <location>
        <begin position="597"/>
        <end position="626"/>
    </location>
</feature>
<feature type="domain" description="C2H2-type" evidence="14">
    <location>
        <begin position="475"/>
        <end position="503"/>
    </location>
</feature>
<dbReference type="PANTHER" id="PTHR24377">
    <property type="entry name" value="IP01015P-RELATED"/>
    <property type="match status" value="1"/>
</dbReference>
<dbReference type="Pfam" id="PF00096">
    <property type="entry name" value="zf-C2H2"/>
    <property type="match status" value="6"/>
</dbReference>
<feature type="domain" description="C2H2-type" evidence="14">
    <location>
        <begin position="627"/>
        <end position="654"/>
    </location>
</feature>
<dbReference type="FunFam" id="3.30.160.60:FF:000446">
    <property type="entry name" value="Zinc finger protein"/>
    <property type="match status" value="1"/>
</dbReference>